<gene>
    <name evidence="19" type="ORF">FH972_023466</name>
</gene>
<dbReference type="GO" id="GO:0005525">
    <property type="term" value="F:GTP binding"/>
    <property type="evidence" value="ECO:0007669"/>
    <property type="project" value="UniProtKB-KW"/>
</dbReference>
<keyword evidence="6" id="KW-0808">Transferase</keyword>
<dbReference type="FunFam" id="3.30.470.30:FF:000011">
    <property type="entry name" value="mRNA-capping enzyme subunit alpha"/>
    <property type="match status" value="1"/>
</dbReference>
<dbReference type="PANTHER" id="PTHR10367:SF17">
    <property type="entry name" value="MRNA-CAPPING ENZYME"/>
    <property type="match status" value="1"/>
</dbReference>
<dbReference type="PANTHER" id="PTHR10367">
    <property type="entry name" value="MRNA-CAPPING ENZYME"/>
    <property type="match status" value="1"/>
</dbReference>
<sequence length="600" mass="67956">MQYSAKFVALVASWGILADAWGSHGRVDDDTVGYTGKNTDKIPRDKFRVTISHVYSKGDGRPAEEEVSGVRISVDRAQSAALGADSPLDRHQVLLEKEDRDTHKIQAPFLPFELGVQIGHPLWKMDRMSYTDAANGIVIDYADVHAQMKYDKRCKMGAGYRDSNAVARCKGLPGWGCGLVWHCDLPVDGEHPLHPSAEAERMGASVPNLNEVGVKAEHPLAETLRRDVANLLQRNTLHFPGAQPISFARHHVSELQLRDYFVCEKSDGVRCLLLLTADRNGEGADMELVYLIDRKNDYYFVPGLHFPSQREGPDDFESFHRDTILDGELLFDTYPDGRKVLKFLVFDCLAIDGQLLMQRTLDKRLAYFMERVYKPYDRLQRKFPDDCKGFAFTLEKKNFEFSYGIEKMFREVLPKLPHGNDGLIFTCKDTPYKFGTDEHILKWKPAEENTIDFRLGLEWPPLPGDDDADAAAAALADSSAPTADPDYDAVPRFDLYVSHGRDDSRPWARMHADADDWQRMKAWSLERGDGLDGQVVECRIDGEGRWRFMRFRDDKLDANHISTVEKVVESINDSVDRGELTAAAPTIRSAWKRREAASRP</sequence>
<dbReference type="Gene3D" id="2.40.50.140">
    <property type="entry name" value="Nucleic acid-binding proteins"/>
    <property type="match status" value="1"/>
</dbReference>
<name>A0A5N6KVS7_9ROSI</name>
<evidence type="ECO:0000256" key="12">
    <source>
        <dbReference type="ARBA" id="ARBA00029909"/>
    </source>
</evidence>
<dbReference type="SUPFAM" id="SSF56091">
    <property type="entry name" value="DNA ligase/mRNA capping enzyme, catalytic domain"/>
    <property type="match status" value="1"/>
</dbReference>
<feature type="domain" description="mRNA capping enzyme adenylation" evidence="17">
    <location>
        <begin position="243"/>
        <end position="444"/>
    </location>
</feature>
<reference evidence="19 20" key="1">
    <citation type="submission" date="2019-06" db="EMBL/GenBank/DDBJ databases">
        <title>A chromosomal-level reference genome of Carpinus fangiana (Coryloideae, Betulaceae).</title>
        <authorList>
            <person name="Yang X."/>
            <person name="Wang Z."/>
            <person name="Zhang L."/>
            <person name="Hao G."/>
            <person name="Liu J."/>
            <person name="Yang Y."/>
        </authorList>
    </citation>
    <scope>NUCLEOTIDE SEQUENCE [LARGE SCALE GENOMIC DNA]</scope>
    <source>
        <strain evidence="19">Cfa_2016G</strain>
        <tissue evidence="19">Leaf</tissue>
    </source>
</reference>
<dbReference type="EMBL" id="VIBQ01000014">
    <property type="protein sequence ID" value="KAB8349439.1"/>
    <property type="molecule type" value="Genomic_DNA"/>
</dbReference>
<feature type="domain" description="mRNA capping enzyme C-terminal" evidence="18">
    <location>
        <begin position="448"/>
        <end position="580"/>
    </location>
</feature>
<keyword evidence="8" id="KW-0547">Nucleotide-binding</keyword>
<keyword evidence="9" id="KW-0506">mRNA capping</keyword>
<evidence type="ECO:0000313" key="20">
    <source>
        <dbReference type="Proteomes" id="UP000327013"/>
    </source>
</evidence>
<dbReference type="CDD" id="cd07895">
    <property type="entry name" value="Adenylation_mRNA_capping"/>
    <property type="match status" value="1"/>
</dbReference>
<evidence type="ECO:0000256" key="1">
    <source>
        <dbReference type="ARBA" id="ARBA00004123"/>
    </source>
</evidence>
<organism evidence="19 20">
    <name type="scientific">Carpinus fangiana</name>
    <dbReference type="NCBI Taxonomy" id="176857"/>
    <lineage>
        <taxon>Eukaryota</taxon>
        <taxon>Viridiplantae</taxon>
        <taxon>Streptophyta</taxon>
        <taxon>Embryophyta</taxon>
        <taxon>Tracheophyta</taxon>
        <taxon>Spermatophyta</taxon>
        <taxon>Magnoliopsida</taxon>
        <taxon>eudicotyledons</taxon>
        <taxon>Gunneridae</taxon>
        <taxon>Pentapetalae</taxon>
        <taxon>rosids</taxon>
        <taxon>fabids</taxon>
        <taxon>Fagales</taxon>
        <taxon>Betulaceae</taxon>
        <taxon>Carpinus</taxon>
    </lineage>
</organism>
<dbReference type="SUPFAM" id="SSF50249">
    <property type="entry name" value="Nucleic acid-binding proteins"/>
    <property type="match status" value="1"/>
</dbReference>
<evidence type="ECO:0000256" key="6">
    <source>
        <dbReference type="ARBA" id="ARBA00022679"/>
    </source>
</evidence>
<comment type="subcellular location">
    <subcellularLocation>
        <location evidence="1">Nucleus</location>
    </subcellularLocation>
</comment>
<keyword evidence="7" id="KW-0548">Nucleotidyltransferase</keyword>
<dbReference type="GO" id="GO:0006370">
    <property type="term" value="P:7-methylguanosine mRNA capping"/>
    <property type="evidence" value="ECO:0007669"/>
    <property type="project" value="UniProtKB-KW"/>
</dbReference>
<evidence type="ECO:0000256" key="7">
    <source>
        <dbReference type="ARBA" id="ARBA00022695"/>
    </source>
</evidence>
<evidence type="ECO:0000256" key="15">
    <source>
        <dbReference type="ARBA" id="ARBA00047082"/>
    </source>
</evidence>
<dbReference type="InterPro" id="IPR001339">
    <property type="entry name" value="mRNA_cap_enzyme_adenylation"/>
</dbReference>
<keyword evidence="20" id="KW-1185">Reference proteome</keyword>
<dbReference type="AlphaFoldDB" id="A0A5N6KVS7"/>
<comment type="similarity">
    <text evidence="2">Belongs to the eukaryotic GTase family.</text>
</comment>
<protein>
    <recommendedName>
        <fullName evidence="4">mRNA-capping enzyme subunit alpha</fullName>
        <ecNumber evidence="3">2.7.7.50</ecNumber>
    </recommendedName>
    <alternativeName>
        <fullName evidence="12">GTP--RNA guanylyltransferase</fullName>
    </alternativeName>
    <alternativeName>
        <fullName evidence="13">mRNA guanylyltransferase</fullName>
    </alternativeName>
</protein>
<keyword evidence="5" id="KW-0507">mRNA processing</keyword>
<evidence type="ECO:0000256" key="9">
    <source>
        <dbReference type="ARBA" id="ARBA00023042"/>
    </source>
</evidence>
<dbReference type="InterPro" id="IPR051029">
    <property type="entry name" value="mRNA_Capping_Enz/RNA_Phosphat"/>
</dbReference>
<evidence type="ECO:0000256" key="14">
    <source>
        <dbReference type="ARBA" id="ARBA00044624"/>
    </source>
</evidence>
<evidence type="ECO:0000256" key="8">
    <source>
        <dbReference type="ARBA" id="ARBA00022741"/>
    </source>
</evidence>
<keyword evidence="16" id="KW-0732">Signal</keyword>
<comment type="caution">
    <text evidence="19">The sequence shown here is derived from an EMBL/GenBank/DDBJ whole genome shotgun (WGS) entry which is preliminary data.</text>
</comment>
<dbReference type="EC" id="2.7.7.50" evidence="3"/>
<feature type="chain" id="PRO_5024271898" description="mRNA-capping enzyme subunit alpha" evidence="16">
    <location>
        <begin position="23"/>
        <end position="600"/>
    </location>
</feature>
<evidence type="ECO:0000313" key="19">
    <source>
        <dbReference type="EMBL" id="KAB8349439.1"/>
    </source>
</evidence>
<keyword evidence="11" id="KW-0539">Nucleus</keyword>
<evidence type="ECO:0000256" key="16">
    <source>
        <dbReference type="SAM" id="SignalP"/>
    </source>
</evidence>
<evidence type="ECO:0000256" key="10">
    <source>
        <dbReference type="ARBA" id="ARBA00023134"/>
    </source>
</evidence>
<dbReference type="Pfam" id="PF03919">
    <property type="entry name" value="mRNA_cap_C"/>
    <property type="match status" value="1"/>
</dbReference>
<evidence type="ECO:0000256" key="2">
    <source>
        <dbReference type="ARBA" id="ARBA00010237"/>
    </source>
</evidence>
<dbReference type="GO" id="GO:0005634">
    <property type="term" value="C:nucleus"/>
    <property type="evidence" value="ECO:0007669"/>
    <property type="project" value="UniProtKB-SubCell"/>
</dbReference>
<evidence type="ECO:0000256" key="11">
    <source>
        <dbReference type="ARBA" id="ARBA00023242"/>
    </source>
</evidence>
<proteinExistence type="inferred from homology"/>
<dbReference type="InterPro" id="IPR012340">
    <property type="entry name" value="NA-bd_OB-fold"/>
</dbReference>
<evidence type="ECO:0000259" key="18">
    <source>
        <dbReference type="Pfam" id="PF03919"/>
    </source>
</evidence>
<evidence type="ECO:0000259" key="17">
    <source>
        <dbReference type="Pfam" id="PF01331"/>
    </source>
</evidence>
<dbReference type="OrthoDB" id="200924at2759"/>
<dbReference type="Gene3D" id="3.30.470.30">
    <property type="entry name" value="DNA ligase/mRNA capping enzyme"/>
    <property type="match status" value="1"/>
</dbReference>
<comment type="subunit">
    <text evidence="15">Heterodimer. The mRNA-capping enzyme is composed of two separate chains alpha and beta, respectively a mRNA guanylyltransferase and an mRNA 5'-triphosphate monophosphatase.</text>
</comment>
<evidence type="ECO:0000256" key="3">
    <source>
        <dbReference type="ARBA" id="ARBA00012475"/>
    </source>
</evidence>
<dbReference type="Proteomes" id="UP000327013">
    <property type="component" value="Unassembled WGS sequence"/>
</dbReference>
<evidence type="ECO:0000256" key="13">
    <source>
        <dbReference type="ARBA" id="ARBA00030702"/>
    </source>
</evidence>
<evidence type="ECO:0000256" key="4">
    <source>
        <dbReference type="ARBA" id="ARBA00019171"/>
    </source>
</evidence>
<dbReference type="InterPro" id="IPR013846">
    <property type="entry name" value="mRNA_cap_enzyme_C"/>
</dbReference>
<dbReference type="GO" id="GO:0005524">
    <property type="term" value="F:ATP binding"/>
    <property type="evidence" value="ECO:0007669"/>
    <property type="project" value="InterPro"/>
</dbReference>
<feature type="signal peptide" evidence="16">
    <location>
        <begin position="1"/>
        <end position="22"/>
    </location>
</feature>
<comment type="catalytic activity">
    <reaction evidence="14">
        <text>a 5'-end diphospho-ribonucleoside in mRNA + GTP + H(+) = a 5'-end (5'-triphosphoguanosine)-ribonucleoside in mRNA + diphosphate</text>
        <dbReference type="Rhea" id="RHEA:67012"/>
        <dbReference type="Rhea" id="RHEA-COMP:17165"/>
        <dbReference type="Rhea" id="RHEA-COMP:17166"/>
        <dbReference type="ChEBI" id="CHEBI:15378"/>
        <dbReference type="ChEBI" id="CHEBI:33019"/>
        <dbReference type="ChEBI" id="CHEBI:37565"/>
        <dbReference type="ChEBI" id="CHEBI:167616"/>
        <dbReference type="ChEBI" id="CHEBI:167617"/>
        <dbReference type="EC" id="2.7.7.50"/>
    </reaction>
    <physiologicalReaction direction="left-to-right" evidence="14">
        <dbReference type="Rhea" id="RHEA:67013"/>
    </physiologicalReaction>
</comment>
<evidence type="ECO:0000256" key="5">
    <source>
        <dbReference type="ARBA" id="ARBA00022664"/>
    </source>
</evidence>
<keyword evidence="10" id="KW-0342">GTP-binding</keyword>
<dbReference type="GO" id="GO:0004484">
    <property type="term" value="F:mRNA guanylyltransferase activity"/>
    <property type="evidence" value="ECO:0007669"/>
    <property type="project" value="UniProtKB-EC"/>
</dbReference>
<dbReference type="Pfam" id="PF01331">
    <property type="entry name" value="mRNA_cap_enzyme"/>
    <property type="match status" value="1"/>
</dbReference>
<accession>A0A5N6KVS7</accession>